<feature type="domain" description="UspA" evidence="2">
    <location>
        <begin position="7"/>
        <end position="148"/>
    </location>
</feature>
<dbReference type="OrthoDB" id="9788959at2"/>
<gene>
    <name evidence="3" type="ORF">SAMN04515674_101395</name>
</gene>
<dbReference type="Proteomes" id="UP000199306">
    <property type="component" value="Unassembled WGS sequence"/>
</dbReference>
<dbReference type="PANTHER" id="PTHR46268">
    <property type="entry name" value="STRESS RESPONSE PROTEIN NHAX"/>
    <property type="match status" value="1"/>
</dbReference>
<dbReference type="RefSeq" id="WP_092011251.1">
    <property type="nucleotide sequence ID" value="NZ_FOXH01000001.1"/>
</dbReference>
<dbReference type="AlphaFoldDB" id="A0A1I5MPI9"/>
<keyword evidence="4" id="KW-1185">Reference proteome</keyword>
<evidence type="ECO:0000259" key="2">
    <source>
        <dbReference type="Pfam" id="PF00582"/>
    </source>
</evidence>
<dbReference type="Pfam" id="PF00582">
    <property type="entry name" value="Usp"/>
    <property type="match status" value="2"/>
</dbReference>
<dbReference type="STRING" id="1079859.SAMN04515674_101395"/>
<dbReference type="CDD" id="cd00293">
    <property type="entry name" value="USP-like"/>
    <property type="match status" value="1"/>
</dbReference>
<protein>
    <submittedName>
        <fullName evidence="3">Nucleotide-binding universal stress protein, UspA family</fullName>
    </submittedName>
</protein>
<dbReference type="EMBL" id="FOXH01000001">
    <property type="protein sequence ID" value="SFP11534.1"/>
    <property type="molecule type" value="Genomic_DNA"/>
</dbReference>
<name>A0A1I5MPI9_9BACT</name>
<dbReference type="InterPro" id="IPR006016">
    <property type="entry name" value="UspA"/>
</dbReference>
<accession>A0A1I5MPI9</accession>
<dbReference type="PANTHER" id="PTHR46268:SF6">
    <property type="entry name" value="UNIVERSAL STRESS PROTEIN UP12"/>
    <property type="match status" value="1"/>
</dbReference>
<reference evidence="3 4" key="1">
    <citation type="submission" date="2016-10" db="EMBL/GenBank/DDBJ databases">
        <authorList>
            <person name="de Groot N.N."/>
        </authorList>
    </citation>
    <scope>NUCLEOTIDE SEQUENCE [LARGE SCALE GENOMIC DNA]</scope>
    <source>
        <strain evidence="4">E92,LMG 26720,CCM 7988</strain>
    </source>
</reference>
<dbReference type="Gene3D" id="3.40.50.12370">
    <property type="match status" value="1"/>
</dbReference>
<dbReference type="SUPFAM" id="SSF52402">
    <property type="entry name" value="Adenine nucleotide alpha hydrolases-like"/>
    <property type="match status" value="2"/>
</dbReference>
<evidence type="ECO:0000256" key="1">
    <source>
        <dbReference type="ARBA" id="ARBA00008791"/>
    </source>
</evidence>
<sequence>MENLAINTILVPIDFSTISLNALNTAISIAKRQNARITLLHVIDSNSYMYITADGSLSVDFTLDSIIKDYQHKQDVLSDSVRKSHGIVVDSIVTVGFISNEIVKVAFEREIDLIVLGTHGVSGIRELFLGSNAYDVIKNSFCPVLTVPDDAKFDKFSRVLFPVRPVHGALEKYDFARKIIRKNKSQLFVLGLLEEGKEEQHSTLKEEMGALSEKLEADEVDSSVFFYYGESVAKEILHNADDLRIDLLVITATLDFTIRDFFIGPFTQQIVNHAKVPVLSIRPVPALEEESGEDEDGAEDFQMPLMTGTF</sequence>
<dbReference type="PRINTS" id="PR01438">
    <property type="entry name" value="UNVRSLSTRESS"/>
</dbReference>
<proteinExistence type="inferred from homology"/>
<feature type="domain" description="UspA" evidence="2">
    <location>
        <begin position="192"/>
        <end position="282"/>
    </location>
</feature>
<comment type="similarity">
    <text evidence="1">Belongs to the universal stress protein A family.</text>
</comment>
<organism evidence="3 4">
    <name type="scientific">Pseudarcicella hirudinis</name>
    <dbReference type="NCBI Taxonomy" id="1079859"/>
    <lineage>
        <taxon>Bacteria</taxon>
        <taxon>Pseudomonadati</taxon>
        <taxon>Bacteroidota</taxon>
        <taxon>Cytophagia</taxon>
        <taxon>Cytophagales</taxon>
        <taxon>Flectobacillaceae</taxon>
        <taxon>Pseudarcicella</taxon>
    </lineage>
</organism>
<dbReference type="InterPro" id="IPR006015">
    <property type="entry name" value="Universal_stress_UspA"/>
</dbReference>
<evidence type="ECO:0000313" key="3">
    <source>
        <dbReference type="EMBL" id="SFP11534.1"/>
    </source>
</evidence>
<evidence type="ECO:0000313" key="4">
    <source>
        <dbReference type="Proteomes" id="UP000199306"/>
    </source>
</evidence>